<dbReference type="InterPro" id="IPR000276">
    <property type="entry name" value="GPCR_Rhodpsn"/>
</dbReference>
<evidence type="ECO:0000256" key="7">
    <source>
        <dbReference type="ARBA" id="ARBA00023170"/>
    </source>
</evidence>
<feature type="domain" description="G-protein coupled receptors family 1 profile" evidence="12">
    <location>
        <begin position="58"/>
        <end position="324"/>
    </location>
</feature>
<dbReference type="SMART" id="SM01381">
    <property type="entry name" value="7TM_GPCR_Srsx"/>
    <property type="match status" value="1"/>
</dbReference>
<evidence type="ECO:0000256" key="11">
    <source>
        <dbReference type="SAM" id="Phobius"/>
    </source>
</evidence>
<dbReference type="PRINTS" id="PR00237">
    <property type="entry name" value="GPCRRHODOPSN"/>
</dbReference>
<evidence type="ECO:0000256" key="5">
    <source>
        <dbReference type="ARBA" id="ARBA00023040"/>
    </source>
</evidence>
<dbReference type="EMBL" id="CAJOBC010000426">
    <property type="protein sequence ID" value="CAF3584577.1"/>
    <property type="molecule type" value="Genomic_DNA"/>
</dbReference>
<comment type="similarity">
    <text evidence="9">Belongs to the G-protein coupled receptor 1 family.</text>
</comment>
<keyword evidence="3 9" id="KW-0812">Transmembrane</keyword>
<evidence type="ECO:0000259" key="12">
    <source>
        <dbReference type="PROSITE" id="PS50262"/>
    </source>
</evidence>
<keyword evidence="7 9" id="KW-0675">Receptor</keyword>
<evidence type="ECO:0000256" key="6">
    <source>
        <dbReference type="ARBA" id="ARBA00023136"/>
    </source>
</evidence>
<name>A0A813SRK8_9BILA</name>
<keyword evidence="2" id="KW-1003">Cell membrane</keyword>
<evidence type="ECO:0000313" key="13">
    <source>
        <dbReference type="EMBL" id="CAF0799659.1"/>
    </source>
</evidence>
<evidence type="ECO:0000256" key="10">
    <source>
        <dbReference type="SAM" id="MobiDB-lite"/>
    </source>
</evidence>
<evidence type="ECO:0000256" key="9">
    <source>
        <dbReference type="RuleBase" id="RU000688"/>
    </source>
</evidence>
<dbReference type="GO" id="GO:0004937">
    <property type="term" value="F:alpha1-adrenergic receptor activity"/>
    <property type="evidence" value="ECO:0007669"/>
    <property type="project" value="TreeGrafter"/>
</dbReference>
<dbReference type="SUPFAM" id="SSF81321">
    <property type="entry name" value="Family A G protein-coupled receptor-like"/>
    <property type="match status" value="1"/>
</dbReference>
<evidence type="ECO:0000256" key="8">
    <source>
        <dbReference type="ARBA" id="ARBA00023224"/>
    </source>
</evidence>
<dbReference type="AlphaFoldDB" id="A0A813SRK8"/>
<protein>
    <recommendedName>
        <fullName evidence="12">G-protein coupled receptors family 1 profile domain-containing protein</fullName>
    </recommendedName>
</protein>
<dbReference type="EMBL" id="CAJNOQ010000426">
    <property type="protein sequence ID" value="CAF0799659.1"/>
    <property type="molecule type" value="Genomic_DNA"/>
</dbReference>
<dbReference type="Proteomes" id="UP000663829">
    <property type="component" value="Unassembled WGS sequence"/>
</dbReference>
<dbReference type="PROSITE" id="PS00237">
    <property type="entry name" value="G_PROTEIN_RECEP_F1_1"/>
    <property type="match status" value="1"/>
</dbReference>
<dbReference type="Pfam" id="PF00001">
    <property type="entry name" value="7tm_1"/>
    <property type="match status" value="1"/>
</dbReference>
<keyword evidence="15" id="KW-1185">Reference proteome</keyword>
<evidence type="ECO:0000256" key="4">
    <source>
        <dbReference type="ARBA" id="ARBA00022989"/>
    </source>
</evidence>
<dbReference type="GO" id="GO:0007267">
    <property type="term" value="P:cell-cell signaling"/>
    <property type="evidence" value="ECO:0007669"/>
    <property type="project" value="TreeGrafter"/>
</dbReference>
<organism evidence="13 15">
    <name type="scientific">Didymodactylos carnosus</name>
    <dbReference type="NCBI Taxonomy" id="1234261"/>
    <lineage>
        <taxon>Eukaryota</taxon>
        <taxon>Metazoa</taxon>
        <taxon>Spiralia</taxon>
        <taxon>Gnathifera</taxon>
        <taxon>Rotifera</taxon>
        <taxon>Eurotatoria</taxon>
        <taxon>Bdelloidea</taxon>
        <taxon>Philodinida</taxon>
        <taxon>Philodinidae</taxon>
        <taxon>Didymodactylos</taxon>
    </lineage>
</organism>
<dbReference type="PROSITE" id="PS50262">
    <property type="entry name" value="G_PROTEIN_RECEP_F1_2"/>
    <property type="match status" value="1"/>
</dbReference>
<dbReference type="CDD" id="cd14967">
    <property type="entry name" value="7tmA_amine_R-like"/>
    <property type="match status" value="1"/>
</dbReference>
<dbReference type="Proteomes" id="UP000681722">
    <property type="component" value="Unassembled WGS sequence"/>
</dbReference>
<proteinExistence type="inferred from homology"/>
<dbReference type="PANTHER" id="PTHR24248">
    <property type="entry name" value="ADRENERGIC RECEPTOR-RELATED G-PROTEIN COUPLED RECEPTOR"/>
    <property type="match status" value="1"/>
</dbReference>
<evidence type="ECO:0000256" key="3">
    <source>
        <dbReference type="ARBA" id="ARBA00022692"/>
    </source>
</evidence>
<dbReference type="GO" id="GO:0043410">
    <property type="term" value="P:positive regulation of MAPK cascade"/>
    <property type="evidence" value="ECO:0007669"/>
    <property type="project" value="TreeGrafter"/>
</dbReference>
<dbReference type="GO" id="GO:0005886">
    <property type="term" value="C:plasma membrane"/>
    <property type="evidence" value="ECO:0007669"/>
    <property type="project" value="UniProtKB-SubCell"/>
</dbReference>
<keyword evidence="8 9" id="KW-0807">Transducer</keyword>
<dbReference type="OrthoDB" id="5977853at2759"/>
<keyword evidence="6 11" id="KW-0472">Membrane</keyword>
<feature type="transmembrane region" description="Helical" evidence="11">
    <location>
        <begin position="83"/>
        <end position="104"/>
    </location>
</feature>
<feature type="region of interest" description="Disordered" evidence="10">
    <location>
        <begin position="417"/>
        <end position="436"/>
    </location>
</feature>
<keyword evidence="5 9" id="KW-0297">G-protein coupled receptor</keyword>
<evidence type="ECO:0000313" key="14">
    <source>
        <dbReference type="EMBL" id="CAF3584577.1"/>
    </source>
</evidence>
<accession>A0A813SRK8</accession>
<dbReference type="GO" id="GO:0007204">
    <property type="term" value="P:positive regulation of cytosolic calcium ion concentration"/>
    <property type="evidence" value="ECO:0007669"/>
    <property type="project" value="TreeGrafter"/>
</dbReference>
<feature type="transmembrane region" description="Helical" evidence="11">
    <location>
        <begin position="159"/>
        <end position="181"/>
    </location>
</feature>
<dbReference type="InterPro" id="IPR017452">
    <property type="entry name" value="GPCR_Rhodpsn_7TM"/>
</dbReference>
<evidence type="ECO:0000313" key="15">
    <source>
        <dbReference type="Proteomes" id="UP000663829"/>
    </source>
</evidence>
<sequence>MIINMVEYHAILTDTINITFQNIFNNNSTVDNGLLRPLYVTILIAFCLSCIILLTIIGNIVVLLALCINFALRSPTHLLMGNLALADLLLGITVLPFSATIEIFEGNWPFGRTFCHIWLAIDVLYCTASINGLMFISVERYIGVTNPLRYHIIITRGRTLIVICSIWILSILISVAPFFGWKKFNEIKLGTKTCFINDEPSYVLFSCSFSFYIPLIIILCVYTRVYREANRQSRFLYGDGHKKLKVNHNEVTLRVHIVHSTTNGHHSTTTTNLNGKNLVTVPSKFSRFKRERKAEALSSTDPGVIFSVCFWLGYCNSCFNPFIYAFSSREFRKAFKSILRCRPHFKKPSTMYRLSNALEGVRLRSLTSFDLSSNSPIDDSVHSCRASIESQRLFSSPHYRSQKIQEKRLSADTMNIRSQNKHHIQRQLSRSESTLR</sequence>
<dbReference type="GO" id="GO:0007200">
    <property type="term" value="P:phospholipase C-activating G protein-coupled receptor signaling pathway"/>
    <property type="evidence" value="ECO:0007669"/>
    <property type="project" value="TreeGrafter"/>
</dbReference>
<keyword evidence="4 11" id="KW-1133">Transmembrane helix</keyword>
<comment type="caution">
    <text evidence="13">The sequence shown here is derived from an EMBL/GenBank/DDBJ whole genome shotgun (WGS) entry which is preliminary data.</text>
</comment>
<gene>
    <name evidence="13" type="ORF">GPM918_LOCUS3444</name>
    <name evidence="14" type="ORF">SRO942_LOCUS3444</name>
</gene>
<comment type="subcellular location">
    <subcellularLocation>
        <location evidence="1">Cell membrane</location>
        <topology evidence="1">Multi-pass membrane protein</topology>
    </subcellularLocation>
</comment>
<feature type="transmembrane region" description="Helical" evidence="11">
    <location>
        <begin position="294"/>
        <end position="314"/>
    </location>
</feature>
<evidence type="ECO:0000256" key="2">
    <source>
        <dbReference type="ARBA" id="ARBA00022475"/>
    </source>
</evidence>
<feature type="transmembrane region" description="Helical" evidence="11">
    <location>
        <begin position="38"/>
        <end position="71"/>
    </location>
</feature>
<feature type="transmembrane region" description="Helical" evidence="11">
    <location>
        <begin position="116"/>
        <end position="138"/>
    </location>
</feature>
<reference evidence="13" key="1">
    <citation type="submission" date="2021-02" db="EMBL/GenBank/DDBJ databases">
        <authorList>
            <person name="Nowell W R."/>
        </authorList>
    </citation>
    <scope>NUCLEOTIDE SEQUENCE</scope>
</reference>
<dbReference type="Gene3D" id="1.20.1070.10">
    <property type="entry name" value="Rhodopsin 7-helix transmembrane proteins"/>
    <property type="match status" value="1"/>
</dbReference>
<evidence type="ECO:0000256" key="1">
    <source>
        <dbReference type="ARBA" id="ARBA00004651"/>
    </source>
</evidence>
<dbReference type="PANTHER" id="PTHR24248:SF72">
    <property type="entry name" value="G-PROTEIN COUPLED RECEPTORS FAMILY 1 PROFILE DOMAIN-CONTAINING PROTEIN"/>
    <property type="match status" value="1"/>
</dbReference>
<feature type="compositionally biased region" description="Polar residues" evidence="10">
    <location>
        <begin position="426"/>
        <end position="436"/>
    </location>
</feature>
<dbReference type="GO" id="GO:0071880">
    <property type="term" value="P:adenylate cyclase-activating adrenergic receptor signaling pathway"/>
    <property type="evidence" value="ECO:0007669"/>
    <property type="project" value="TreeGrafter"/>
</dbReference>
<feature type="transmembrane region" description="Helical" evidence="11">
    <location>
        <begin position="201"/>
        <end position="222"/>
    </location>
</feature>